<sequence>MNEWFDGKVALVTGAGSGIGLATAKAFAEAGAAVVLADIQEEAVCAAAEQLEASGRKALALRCDVTNDDQVASLIERTVSSFGRLDAAFNNAGVMQRRADTADISSDEWDRVLAINLRGVWSCMKYELRQMLRQGGGTIVNCSSISGVVGNPGLGAYQAAKHGVLGLTQTATLDYAARGIRINAVCPGTIQTPMTQAMIGGNSTTLTRMVQDEPIGRLGEPEEIASAVLWLCSPGASFVIDHALLVDGGYTAR</sequence>
<dbReference type="InterPro" id="IPR036291">
    <property type="entry name" value="NAD(P)-bd_dom_sf"/>
</dbReference>
<dbReference type="SUPFAM" id="SSF51735">
    <property type="entry name" value="NAD(P)-binding Rossmann-fold domains"/>
    <property type="match status" value="1"/>
</dbReference>
<evidence type="ECO:0000256" key="2">
    <source>
        <dbReference type="ARBA" id="ARBA00023002"/>
    </source>
</evidence>
<evidence type="ECO:0000259" key="4">
    <source>
        <dbReference type="SMART" id="SM00822"/>
    </source>
</evidence>
<keyword evidence="6" id="KW-1185">Reference proteome</keyword>
<dbReference type="Pfam" id="PF13561">
    <property type="entry name" value="adh_short_C2"/>
    <property type="match status" value="1"/>
</dbReference>
<dbReference type="Proteomes" id="UP000635565">
    <property type="component" value="Unassembled WGS sequence"/>
</dbReference>
<dbReference type="SMART" id="SM00822">
    <property type="entry name" value="PKS_KR"/>
    <property type="match status" value="1"/>
</dbReference>
<dbReference type="InterPro" id="IPR002347">
    <property type="entry name" value="SDR_fam"/>
</dbReference>
<protein>
    <submittedName>
        <fullName evidence="5">Oxidoreductase</fullName>
    </submittedName>
</protein>
<gene>
    <name evidence="5" type="ORF">KSZ_50720</name>
</gene>
<dbReference type="PRINTS" id="PR00080">
    <property type="entry name" value="SDRFAMILY"/>
</dbReference>
<keyword evidence="3" id="KW-0520">NAD</keyword>
<evidence type="ECO:0000256" key="3">
    <source>
        <dbReference type="ARBA" id="ARBA00023027"/>
    </source>
</evidence>
<feature type="domain" description="Ketoreductase" evidence="4">
    <location>
        <begin position="8"/>
        <end position="190"/>
    </location>
</feature>
<dbReference type="CDD" id="cd05233">
    <property type="entry name" value="SDR_c"/>
    <property type="match status" value="1"/>
</dbReference>
<evidence type="ECO:0000313" key="5">
    <source>
        <dbReference type="EMBL" id="GHO87066.1"/>
    </source>
</evidence>
<keyword evidence="2" id="KW-0560">Oxidoreductase</keyword>
<accession>A0ABQ3VN11</accession>
<comment type="caution">
    <text evidence="5">The sequence shown here is derived from an EMBL/GenBank/DDBJ whole genome shotgun (WGS) entry which is preliminary data.</text>
</comment>
<dbReference type="PRINTS" id="PR00081">
    <property type="entry name" value="GDHRDH"/>
</dbReference>
<dbReference type="InterPro" id="IPR057326">
    <property type="entry name" value="KR_dom"/>
</dbReference>
<proteinExistence type="inferred from homology"/>
<dbReference type="NCBIfam" id="NF005559">
    <property type="entry name" value="PRK07231.1"/>
    <property type="match status" value="1"/>
</dbReference>
<dbReference type="RefSeq" id="WP_201364653.1">
    <property type="nucleotide sequence ID" value="NZ_BNJJ01000015.1"/>
</dbReference>
<evidence type="ECO:0000313" key="6">
    <source>
        <dbReference type="Proteomes" id="UP000635565"/>
    </source>
</evidence>
<name>A0ABQ3VN11_9CHLR</name>
<comment type="similarity">
    <text evidence="1">Belongs to the short-chain dehydrogenases/reductases (SDR) family.</text>
</comment>
<reference evidence="5 6" key="1">
    <citation type="journal article" date="2021" name="Int. J. Syst. Evol. Microbiol.">
        <title>Reticulibacter mediterranei gen. nov., sp. nov., within the new family Reticulibacteraceae fam. nov., and Ktedonospora formicarum gen. nov., sp. nov., Ktedonobacter robiniae sp. nov., Dictyobacter formicarum sp. nov. and Dictyobacter arantiisoli sp. nov., belonging to the class Ktedonobacteria.</title>
        <authorList>
            <person name="Yabe S."/>
            <person name="Zheng Y."/>
            <person name="Wang C.M."/>
            <person name="Sakai Y."/>
            <person name="Abe K."/>
            <person name="Yokota A."/>
            <person name="Donadio S."/>
            <person name="Cavaletti L."/>
            <person name="Monciardini P."/>
        </authorList>
    </citation>
    <scope>NUCLEOTIDE SEQUENCE [LARGE SCALE GENOMIC DNA]</scope>
    <source>
        <strain evidence="5 6">SOSP1-9</strain>
    </source>
</reference>
<dbReference type="PANTHER" id="PTHR24321">
    <property type="entry name" value="DEHYDROGENASES, SHORT CHAIN"/>
    <property type="match status" value="1"/>
</dbReference>
<dbReference type="Gene3D" id="3.40.50.720">
    <property type="entry name" value="NAD(P)-binding Rossmann-like Domain"/>
    <property type="match status" value="1"/>
</dbReference>
<dbReference type="PANTHER" id="PTHR24321:SF8">
    <property type="entry name" value="ESTRADIOL 17-BETA-DEHYDROGENASE 8-RELATED"/>
    <property type="match status" value="1"/>
</dbReference>
<evidence type="ECO:0000256" key="1">
    <source>
        <dbReference type="ARBA" id="ARBA00006484"/>
    </source>
</evidence>
<dbReference type="EMBL" id="BNJJ01000015">
    <property type="protein sequence ID" value="GHO87066.1"/>
    <property type="molecule type" value="Genomic_DNA"/>
</dbReference>
<organism evidence="5 6">
    <name type="scientific">Dictyobacter formicarum</name>
    <dbReference type="NCBI Taxonomy" id="2778368"/>
    <lineage>
        <taxon>Bacteria</taxon>
        <taxon>Bacillati</taxon>
        <taxon>Chloroflexota</taxon>
        <taxon>Ktedonobacteria</taxon>
        <taxon>Ktedonobacterales</taxon>
        <taxon>Dictyobacteraceae</taxon>
        <taxon>Dictyobacter</taxon>
    </lineage>
</organism>